<evidence type="ECO:0000259" key="2">
    <source>
        <dbReference type="Pfam" id="PF19051"/>
    </source>
</evidence>
<protein>
    <submittedName>
        <fullName evidence="3">GH109</fullName>
        <ecNumber evidence="3">1.1.1.18</ecNumber>
    </submittedName>
</protein>
<proteinExistence type="predicted"/>
<dbReference type="InterPro" id="IPR050463">
    <property type="entry name" value="Gfo/Idh/MocA_oxidrdct_glycsds"/>
</dbReference>
<dbReference type="GO" id="GO:0050112">
    <property type="term" value="F:inositol 2-dehydrogenase (NAD+) activity"/>
    <property type="evidence" value="ECO:0007669"/>
    <property type="project" value="UniProtKB-EC"/>
</dbReference>
<dbReference type="InterPro" id="IPR043906">
    <property type="entry name" value="Gfo/Idh/MocA_OxRdtase_bact_C"/>
</dbReference>
<feature type="domain" description="Gfo/Idh/MocA-like oxidoreductase N-terminal" evidence="1">
    <location>
        <begin position="40"/>
        <end position="158"/>
    </location>
</feature>
<accession>A0A6J4PVQ3</accession>
<name>A0A6J4PVQ3_9BACT</name>
<dbReference type="AlphaFoldDB" id="A0A6J4PVQ3"/>
<dbReference type="EMBL" id="CADCUQ010000652">
    <property type="protein sequence ID" value="CAA9420985.1"/>
    <property type="molecule type" value="Genomic_DNA"/>
</dbReference>
<dbReference type="InterPro" id="IPR000683">
    <property type="entry name" value="Gfo/Idh/MocA-like_OxRdtase_N"/>
</dbReference>
<feature type="domain" description="Gfo/Idh/MocA-like oxidoreductase bacterial type C-terminal" evidence="2">
    <location>
        <begin position="205"/>
        <end position="292"/>
    </location>
</feature>
<dbReference type="SUPFAM" id="SSF51735">
    <property type="entry name" value="NAD(P)-binding Rossmann-fold domains"/>
    <property type="match status" value="1"/>
</dbReference>
<organism evidence="3">
    <name type="scientific">uncultured Phycisphaerae bacterium</name>
    <dbReference type="NCBI Taxonomy" id="904963"/>
    <lineage>
        <taxon>Bacteria</taxon>
        <taxon>Pseudomonadati</taxon>
        <taxon>Planctomycetota</taxon>
        <taxon>Phycisphaerae</taxon>
        <taxon>environmental samples</taxon>
    </lineage>
</organism>
<dbReference type="InterPro" id="IPR006311">
    <property type="entry name" value="TAT_signal"/>
</dbReference>
<dbReference type="SUPFAM" id="SSF55347">
    <property type="entry name" value="Glyceraldehyde-3-phosphate dehydrogenase-like, C-terminal domain"/>
    <property type="match status" value="1"/>
</dbReference>
<evidence type="ECO:0000259" key="1">
    <source>
        <dbReference type="Pfam" id="PF01408"/>
    </source>
</evidence>
<reference evidence="3" key="1">
    <citation type="submission" date="2020-02" db="EMBL/GenBank/DDBJ databases">
        <authorList>
            <person name="Meier V. D."/>
        </authorList>
    </citation>
    <scope>NUCLEOTIDE SEQUENCE</scope>
    <source>
        <strain evidence="3">AVDCRST_MAG64</strain>
    </source>
</reference>
<evidence type="ECO:0000313" key="3">
    <source>
        <dbReference type="EMBL" id="CAA9420985.1"/>
    </source>
</evidence>
<dbReference type="Pfam" id="PF01408">
    <property type="entry name" value="GFO_IDH_MocA"/>
    <property type="match status" value="1"/>
</dbReference>
<dbReference type="Gene3D" id="3.30.360.10">
    <property type="entry name" value="Dihydrodipicolinate Reductase, domain 2"/>
    <property type="match status" value="1"/>
</dbReference>
<dbReference type="PANTHER" id="PTHR43818:SF10">
    <property type="entry name" value="NADH-DEPENDENT DEHYDROGENASE-RELATED"/>
    <property type="match status" value="1"/>
</dbReference>
<dbReference type="EC" id="1.1.1.18" evidence="3"/>
<dbReference type="InterPro" id="IPR036291">
    <property type="entry name" value="NAD(P)-bd_dom_sf"/>
</dbReference>
<dbReference type="Pfam" id="PF19051">
    <property type="entry name" value="GFO_IDH_MocA_C2"/>
    <property type="match status" value="1"/>
</dbReference>
<dbReference type="PANTHER" id="PTHR43818">
    <property type="entry name" value="BCDNA.GH03377"/>
    <property type="match status" value="1"/>
</dbReference>
<gene>
    <name evidence="3" type="ORF">AVDCRST_MAG64-2924</name>
</gene>
<keyword evidence="3" id="KW-0560">Oxidoreductase</keyword>
<dbReference type="PROSITE" id="PS51318">
    <property type="entry name" value="TAT"/>
    <property type="match status" value="1"/>
</dbReference>
<dbReference type="Gene3D" id="3.40.50.720">
    <property type="entry name" value="NAD(P)-binding Rossmann-like Domain"/>
    <property type="match status" value="1"/>
</dbReference>
<dbReference type="GO" id="GO:0000166">
    <property type="term" value="F:nucleotide binding"/>
    <property type="evidence" value="ECO:0007669"/>
    <property type="project" value="InterPro"/>
</dbReference>
<sequence>MRSTRRQLLGSAAAVAGAGFWVGARRGWAAAGVSPNERLGVGVIGVAHRGAANLSDLLGVPTAEVVALCDVDDRNLAAAGERCPDAAHYNDFRQMLEKERRLDAVLIATADHTHGPASVMALDLGKHVYCEKPLTHNVFEARRVTEAAARNKRVTQLGTQIHALDNYRRVVELVRSGAVGPVREVHVFVDKVWAAKGDGARPAGEHPPVPKGLHYDLWLGPAEAWPYHPEWLPANWRRWWNFGNGTLGDMGCHYMDLPFWALELKYPTRVSADGPPPSEHGCPPWLTVQYDFPARGDAPPVKLNWYDAGKKPAAYKDWNLPTGDWENGVVFVGDKGLLAADYNRRVLLPEKAFAGFEPPAPSIPKSIGHHAEWVEACRKGDPSAAACNFDYSGPLSEAVLLGTVAYRTGKPLEWDAANLKVTNAPEADRYVRRAYRKGWEVV</sequence>